<dbReference type="InterPro" id="IPR012677">
    <property type="entry name" value="Nucleotide-bd_a/b_plait_sf"/>
</dbReference>
<dbReference type="SMART" id="SM00360">
    <property type="entry name" value="RRM"/>
    <property type="match status" value="1"/>
</dbReference>
<gene>
    <name evidence="3" type="ORF">LWI29_036422</name>
</gene>
<protein>
    <recommendedName>
        <fullName evidence="2">RRM domain-containing protein</fullName>
    </recommendedName>
</protein>
<dbReference type="EMBL" id="JAUESC010000004">
    <property type="protein sequence ID" value="KAK0598623.1"/>
    <property type="molecule type" value="Genomic_DNA"/>
</dbReference>
<dbReference type="Proteomes" id="UP001168877">
    <property type="component" value="Unassembled WGS sequence"/>
</dbReference>
<name>A0AA39SYQ6_ACESA</name>
<feature type="domain" description="RRM" evidence="2">
    <location>
        <begin position="38"/>
        <end position="120"/>
    </location>
</feature>
<dbReference type="Gene3D" id="3.30.70.330">
    <property type="match status" value="1"/>
</dbReference>
<dbReference type="AlphaFoldDB" id="A0AA39SYQ6"/>
<keyword evidence="1" id="KW-0694">RNA-binding</keyword>
<sequence>MMREKVRERSSLNFKQGVKRSQKDFEVEGRRYFREKLHSIFVNNINPVVDSRGLWGIFKPFGKVRDIYLFAKNSTRKSCFTFVRFETLEAAKKVAKLTDGMHVYGWPMHRRLLLLDGTDGLKKLAVKLGQGENLVMVRSEETAKKVTGFLPYQAIQQHDGDRIDNCDQVAIKESKKVEGSGQQRKHNYGNIRLAYRSLQARKGDTTTSLIRSTIVTCVEVR</sequence>
<reference evidence="3" key="1">
    <citation type="journal article" date="2022" name="Plant J.">
        <title>Strategies of tolerance reflected in two North American maple genomes.</title>
        <authorList>
            <person name="McEvoy S.L."/>
            <person name="Sezen U.U."/>
            <person name="Trouern-Trend A."/>
            <person name="McMahon S.M."/>
            <person name="Schaberg P.G."/>
            <person name="Yang J."/>
            <person name="Wegrzyn J.L."/>
            <person name="Swenson N.G."/>
        </authorList>
    </citation>
    <scope>NUCLEOTIDE SEQUENCE</scope>
    <source>
        <strain evidence="3">NS2018</strain>
    </source>
</reference>
<keyword evidence="4" id="KW-1185">Reference proteome</keyword>
<proteinExistence type="predicted"/>
<dbReference type="InterPro" id="IPR000504">
    <property type="entry name" value="RRM_dom"/>
</dbReference>
<dbReference type="Pfam" id="PF00076">
    <property type="entry name" value="RRM_1"/>
    <property type="match status" value="1"/>
</dbReference>
<dbReference type="PROSITE" id="PS50102">
    <property type="entry name" value="RRM"/>
    <property type="match status" value="1"/>
</dbReference>
<evidence type="ECO:0000256" key="1">
    <source>
        <dbReference type="PROSITE-ProRule" id="PRU00176"/>
    </source>
</evidence>
<evidence type="ECO:0000313" key="3">
    <source>
        <dbReference type="EMBL" id="KAK0598623.1"/>
    </source>
</evidence>
<dbReference type="SUPFAM" id="SSF54928">
    <property type="entry name" value="RNA-binding domain, RBD"/>
    <property type="match status" value="1"/>
</dbReference>
<reference evidence="3" key="2">
    <citation type="submission" date="2023-06" db="EMBL/GenBank/DDBJ databases">
        <authorList>
            <person name="Swenson N.G."/>
            <person name="Wegrzyn J.L."/>
            <person name="Mcevoy S.L."/>
        </authorList>
    </citation>
    <scope>NUCLEOTIDE SEQUENCE</scope>
    <source>
        <strain evidence="3">NS2018</strain>
        <tissue evidence="3">Leaf</tissue>
    </source>
</reference>
<evidence type="ECO:0000259" key="2">
    <source>
        <dbReference type="PROSITE" id="PS50102"/>
    </source>
</evidence>
<dbReference type="GO" id="GO:0003723">
    <property type="term" value="F:RNA binding"/>
    <property type="evidence" value="ECO:0007669"/>
    <property type="project" value="UniProtKB-UniRule"/>
</dbReference>
<dbReference type="InterPro" id="IPR035979">
    <property type="entry name" value="RBD_domain_sf"/>
</dbReference>
<dbReference type="CDD" id="cd00590">
    <property type="entry name" value="RRM_SF"/>
    <property type="match status" value="1"/>
</dbReference>
<organism evidence="3 4">
    <name type="scientific">Acer saccharum</name>
    <name type="common">Sugar maple</name>
    <dbReference type="NCBI Taxonomy" id="4024"/>
    <lineage>
        <taxon>Eukaryota</taxon>
        <taxon>Viridiplantae</taxon>
        <taxon>Streptophyta</taxon>
        <taxon>Embryophyta</taxon>
        <taxon>Tracheophyta</taxon>
        <taxon>Spermatophyta</taxon>
        <taxon>Magnoliopsida</taxon>
        <taxon>eudicotyledons</taxon>
        <taxon>Gunneridae</taxon>
        <taxon>Pentapetalae</taxon>
        <taxon>rosids</taxon>
        <taxon>malvids</taxon>
        <taxon>Sapindales</taxon>
        <taxon>Sapindaceae</taxon>
        <taxon>Hippocastanoideae</taxon>
        <taxon>Acereae</taxon>
        <taxon>Acer</taxon>
    </lineage>
</organism>
<accession>A0AA39SYQ6</accession>
<comment type="caution">
    <text evidence="3">The sequence shown here is derived from an EMBL/GenBank/DDBJ whole genome shotgun (WGS) entry which is preliminary data.</text>
</comment>
<evidence type="ECO:0000313" key="4">
    <source>
        <dbReference type="Proteomes" id="UP001168877"/>
    </source>
</evidence>